<dbReference type="GO" id="GO:0006753">
    <property type="term" value="P:nucleoside phosphate metabolic process"/>
    <property type="evidence" value="ECO:0007669"/>
    <property type="project" value="TreeGrafter"/>
</dbReference>
<evidence type="ECO:0000256" key="6">
    <source>
        <dbReference type="ARBA" id="ARBA00032162"/>
    </source>
</evidence>
<evidence type="ECO:0000256" key="3">
    <source>
        <dbReference type="ARBA" id="ARBA00007275"/>
    </source>
</evidence>
<evidence type="ECO:0000256" key="7">
    <source>
        <dbReference type="ARBA" id="ARBA00032272"/>
    </source>
</evidence>
<dbReference type="SUPFAM" id="SSF55811">
    <property type="entry name" value="Nudix"/>
    <property type="match status" value="1"/>
</dbReference>
<evidence type="ECO:0000259" key="8">
    <source>
        <dbReference type="PROSITE" id="PS51462"/>
    </source>
</evidence>
<dbReference type="Pfam" id="PF00293">
    <property type="entry name" value="NUDIX"/>
    <property type="match status" value="1"/>
</dbReference>
<evidence type="ECO:0000256" key="2">
    <source>
        <dbReference type="ARBA" id="ARBA00001946"/>
    </source>
</evidence>
<accession>A0A5C1QHI4</accession>
<evidence type="ECO:0000313" key="9">
    <source>
        <dbReference type="EMBL" id="QEN05712.1"/>
    </source>
</evidence>
<proteinExistence type="inferred from homology"/>
<dbReference type="InterPro" id="IPR000086">
    <property type="entry name" value="NUDIX_hydrolase_dom"/>
</dbReference>
<protein>
    <recommendedName>
        <fullName evidence="4">GDP-mannose pyrophosphatase</fullName>
    </recommendedName>
    <alternativeName>
        <fullName evidence="6">GDP-mannose hydrolase</fullName>
    </alternativeName>
    <alternativeName>
        <fullName evidence="7">GDPMK</fullName>
    </alternativeName>
</protein>
<dbReference type="PANTHER" id="PTHR11839:SF18">
    <property type="entry name" value="NUDIX HYDROLASE DOMAIN-CONTAINING PROTEIN"/>
    <property type="match status" value="1"/>
</dbReference>
<evidence type="ECO:0000256" key="5">
    <source>
        <dbReference type="ARBA" id="ARBA00022801"/>
    </source>
</evidence>
<dbReference type="RefSeq" id="WP_149568946.1">
    <property type="nucleotide sequence ID" value="NZ_CP035807.1"/>
</dbReference>
<evidence type="ECO:0000313" key="10">
    <source>
        <dbReference type="Proteomes" id="UP000323824"/>
    </source>
</evidence>
<dbReference type="GO" id="GO:0016787">
    <property type="term" value="F:hydrolase activity"/>
    <property type="evidence" value="ECO:0007669"/>
    <property type="project" value="UniProtKB-KW"/>
</dbReference>
<evidence type="ECO:0000256" key="4">
    <source>
        <dbReference type="ARBA" id="ARBA00016377"/>
    </source>
</evidence>
<evidence type="ECO:0000256" key="1">
    <source>
        <dbReference type="ARBA" id="ARBA00000847"/>
    </source>
</evidence>
<dbReference type="InterPro" id="IPR015797">
    <property type="entry name" value="NUDIX_hydrolase-like_dom_sf"/>
</dbReference>
<keyword evidence="10" id="KW-1185">Reference proteome</keyword>
<dbReference type="GO" id="GO:0019693">
    <property type="term" value="P:ribose phosphate metabolic process"/>
    <property type="evidence" value="ECO:0007669"/>
    <property type="project" value="TreeGrafter"/>
</dbReference>
<comment type="similarity">
    <text evidence="3">Belongs to the Nudix hydrolase family. NudK subfamily.</text>
</comment>
<comment type="catalytic activity">
    <reaction evidence="1">
        <text>GDP-alpha-D-mannose + H2O = alpha-D-mannose 1-phosphate + GMP + 2 H(+)</text>
        <dbReference type="Rhea" id="RHEA:27978"/>
        <dbReference type="ChEBI" id="CHEBI:15377"/>
        <dbReference type="ChEBI" id="CHEBI:15378"/>
        <dbReference type="ChEBI" id="CHEBI:57527"/>
        <dbReference type="ChEBI" id="CHEBI:58115"/>
        <dbReference type="ChEBI" id="CHEBI:58409"/>
    </reaction>
</comment>
<reference evidence="9 10" key="2">
    <citation type="submission" date="2019-09" db="EMBL/GenBank/DDBJ databases">
        <title>Complete Genome Sequence and Methylome Analysis of free living Spirochaetas.</title>
        <authorList>
            <person name="Leshcheva N."/>
            <person name="Mikheeva N."/>
        </authorList>
    </citation>
    <scope>NUCLEOTIDE SEQUENCE [LARGE SCALE GENOMIC DNA]</scope>
    <source>
        <strain evidence="9 10">P</strain>
    </source>
</reference>
<organism evidence="9 10">
    <name type="scientific">Thiospirochaeta perfilievii</name>
    <dbReference type="NCBI Taxonomy" id="252967"/>
    <lineage>
        <taxon>Bacteria</taxon>
        <taxon>Pseudomonadati</taxon>
        <taxon>Spirochaetota</taxon>
        <taxon>Spirochaetia</taxon>
        <taxon>Spirochaetales</taxon>
        <taxon>Spirochaetaceae</taxon>
        <taxon>Thiospirochaeta</taxon>
    </lineage>
</organism>
<dbReference type="Proteomes" id="UP000323824">
    <property type="component" value="Chromosome"/>
</dbReference>
<dbReference type="PANTHER" id="PTHR11839">
    <property type="entry name" value="UDP/ADP-SUGAR PYROPHOSPHATASE"/>
    <property type="match status" value="1"/>
</dbReference>
<keyword evidence="5 9" id="KW-0378">Hydrolase</keyword>
<sequence>MVKKWITKSKEFLNDYRIFKTYRVKRESSDSGISGDFFLVDPPNWVMVIPVLNNSNGEECFLMVKQYRHGSNSVTLEFPAGMVDNSEVAIETGLRELAEETGYNTTNIKEIGNVNPNPAFMTNKITTLLARDLKRVWDQDLDEHEEIDTLLVPIKEFDKMIGEFTTSNSVVNSAITLQAYLLYLKSL</sequence>
<dbReference type="Gene3D" id="3.90.79.10">
    <property type="entry name" value="Nucleoside Triphosphate Pyrophosphohydrolase"/>
    <property type="match status" value="1"/>
</dbReference>
<dbReference type="OrthoDB" id="9806150at2"/>
<dbReference type="CDD" id="cd03424">
    <property type="entry name" value="NUDIX_ADPRase_Nudt5_UGPPase_Nudt14"/>
    <property type="match status" value="1"/>
</dbReference>
<dbReference type="AlphaFoldDB" id="A0A5C1QHI4"/>
<dbReference type="KEGG" id="sper:EW093_13650"/>
<dbReference type="EMBL" id="CP035807">
    <property type="protein sequence ID" value="QEN05712.1"/>
    <property type="molecule type" value="Genomic_DNA"/>
</dbReference>
<dbReference type="PROSITE" id="PS51462">
    <property type="entry name" value="NUDIX"/>
    <property type="match status" value="1"/>
</dbReference>
<feature type="domain" description="Nudix hydrolase" evidence="8">
    <location>
        <begin position="42"/>
        <end position="178"/>
    </location>
</feature>
<reference evidence="9 10" key="1">
    <citation type="submission" date="2019-02" db="EMBL/GenBank/DDBJ databases">
        <authorList>
            <person name="Fomenkov A."/>
            <person name="Dubinina G."/>
            <person name="Grabovich M."/>
            <person name="Vincze T."/>
            <person name="Roberts R.J."/>
        </authorList>
    </citation>
    <scope>NUCLEOTIDE SEQUENCE [LARGE SCALE GENOMIC DNA]</scope>
    <source>
        <strain evidence="9 10">P</strain>
    </source>
</reference>
<comment type="cofactor">
    <cofactor evidence="2">
        <name>Mg(2+)</name>
        <dbReference type="ChEBI" id="CHEBI:18420"/>
    </cofactor>
</comment>
<name>A0A5C1QHI4_9SPIO</name>
<gene>
    <name evidence="9" type="ORF">EW093_13650</name>
</gene>